<keyword evidence="4" id="KW-1185">Reference proteome</keyword>
<protein>
    <submittedName>
        <fullName evidence="3">NAPE-hydrolyzing phospholipase D</fullName>
    </submittedName>
</protein>
<dbReference type="PANTHER" id="PTHR15032">
    <property type="entry name" value="N-ACYL-PHOSPHATIDYLETHANOLAMINE-HYDROLYZING PHOSPHOLIPASE D"/>
    <property type="match status" value="1"/>
</dbReference>
<proteinExistence type="predicted"/>
<organism evidence="3 4">
    <name type="scientific">Phlyctema vagabunda</name>
    <dbReference type="NCBI Taxonomy" id="108571"/>
    <lineage>
        <taxon>Eukaryota</taxon>
        <taxon>Fungi</taxon>
        <taxon>Dikarya</taxon>
        <taxon>Ascomycota</taxon>
        <taxon>Pezizomycotina</taxon>
        <taxon>Leotiomycetes</taxon>
        <taxon>Helotiales</taxon>
        <taxon>Dermateaceae</taxon>
        <taxon>Phlyctema</taxon>
    </lineage>
</organism>
<feature type="region of interest" description="Disordered" evidence="1">
    <location>
        <begin position="1"/>
        <end position="25"/>
    </location>
</feature>
<dbReference type="Gene3D" id="3.60.15.10">
    <property type="entry name" value="Ribonuclease Z/Hydroxyacylglutathione hydrolase-like"/>
    <property type="match status" value="1"/>
</dbReference>
<dbReference type="PIRSF" id="PIRSF038896">
    <property type="entry name" value="NAPE-PLD"/>
    <property type="match status" value="1"/>
</dbReference>
<evidence type="ECO:0000256" key="1">
    <source>
        <dbReference type="SAM" id="MobiDB-lite"/>
    </source>
</evidence>
<feature type="domain" description="Metallo-beta-lactamase" evidence="2">
    <location>
        <begin position="125"/>
        <end position="377"/>
    </location>
</feature>
<reference evidence="3 4" key="1">
    <citation type="submission" date="2024-06" db="EMBL/GenBank/DDBJ databases">
        <title>Complete genome of Phlyctema vagabunda strain 19-DSS-EL-015.</title>
        <authorList>
            <person name="Fiorenzani C."/>
        </authorList>
    </citation>
    <scope>NUCLEOTIDE SEQUENCE [LARGE SCALE GENOMIC DNA]</scope>
    <source>
        <strain evidence="3 4">19-DSS-EL-015</strain>
    </source>
</reference>
<dbReference type="InterPro" id="IPR024884">
    <property type="entry name" value="NAPE-PLD"/>
</dbReference>
<accession>A0ABR4PLD3</accession>
<dbReference type="SUPFAM" id="SSF56281">
    <property type="entry name" value="Metallo-hydrolase/oxidoreductase"/>
    <property type="match status" value="1"/>
</dbReference>
<dbReference type="Proteomes" id="UP001629113">
    <property type="component" value="Unassembled WGS sequence"/>
</dbReference>
<evidence type="ECO:0000313" key="4">
    <source>
        <dbReference type="Proteomes" id="UP001629113"/>
    </source>
</evidence>
<evidence type="ECO:0000313" key="3">
    <source>
        <dbReference type="EMBL" id="KAL3424143.1"/>
    </source>
</evidence>
<sequence>MPRSTSTPRPAHHANNAGTLFRNPWPSAEKPTWTELLQSPNPLSWYSSHALHKHDRARKLDVVKPDWGVSSLQKSGLEKEKCVTGTWLGHAGVMVELPIQGTRNAVVDGGPASAAIVSHGKESLWVLFDPIFSFRAGPTQYTGPSRMKSSPCTANDLPMCDAIVISHNHYDHLDLSSLKTISKKFPKCKYFVPLGNKSWLSGTGIAKELIYELDWWGDLDLPASDFDFKLAEDVKEVSRLKFTCVPAQHNSGRGTLDQGKTLWCGWVIEQFLDSPGNDSNNMEKRRKGAIYFAGDTGYRRTSKSEEVCPAFKEIGDRLGPFDLSFVPIWRGGSLGFVSSLGLRLSPNHVPTALHATPADAIAIHKDVQSKNSVAVHFGTFIGAEEEAYDAIVEFDEAREKQGVNSIDSTTQGELGRAGTLDIGGSISIEIQ</sequence>
<dbReference type="EMBL" id="JBFCZG010000003">
    <property type="protein sequence ID" value="KAL3424143.1"/>
    <property type="molecule type" value="Genomic_DNA"/>
</dbReference>
<dbReference type="Pfam" id="PF12706">
    <property type="entry name" value="Lactamase_B_2"/>
    <property type="match status" value="1"/>
</dbReference>
<name>A0ABR4PLD3_9HELO</name>
<gene>
    <name evidence="3" type="ORF">PVAG01_03424</name>
</gene>
<dbReference type="InterPro" id="IPR001279">
    <property type="entry name" value="Metallo-B-lactamas"/>
</dbReference>
<dbReference type="InterPro" id="IPR036866">
    <property type="entry name" value="RibonucZ/Hydroxyglut_hydro"/>
</dbReference>
<comment type="caution">
    <text evidence="3">The sequence shown here is derived from an EMBL/GenBank/DDBJ whole genome shotgun (WGS) entry which is preliminary data.</text>
</comment>
<dbReference type="PANTHER" id="PTHR15032:SF4">
    <property type="entry name" value="N-ACYL-PHOSPHATIDYLETHANOLAMINE-HYDROLYZING PHOSPHOLIPASE D"/>
    <property type="match status" value="1"/>
</dbReference>
<evidence type="ECO:0000259" key="2">
    <source>
        <dbReference type="Pfam" id="PF12706"/>
    </source>
</evidence>